<dbReference type="Proteomes" id="UP000007013">
    <property type="component" value="Chromosome"/>
</dbReference>
<dbReference type="STRING" id="452637.Oter_3951"/>
<dbReference type="HOGENOM" id="CLU_009583_27_0_0"/>
<accession>B1ZZN9</accession>
<dbReference type="OrthoDB" id="9797829at2"/>
<proteinExistence type="predicted"/>
<evidence type="ECO:0000313" key="3">
    <source>
        <dbReference type="EMBL" id="ACB77225.1"/>
    </source>
</evidence>
<dbReference type="PANTHER" id="PTHR46401:SF8">
    <property type="entry name" value="BLL6006 PROTEIN"/>
    <property type="match status" value="1"/>
</dbReference>
<dbReference type="RefSeq" id="WP_012376753.1">
    <property type="nucleotide sequence ID" value="NC_010571.1"/>
</dbReference>
<dbReference type="InterPro" id="IPR028098">
    <property type="entry name" value="Glyco_trans_4-like_N"/>
</dbReference>
<evidence type="ECO:0000259" key="2">
    <source>
        <dbReference type="Pfam" id="PF13439"/>
    </source>
</evidence>
<reference evidence="3 4" key="1">
    <citation type="journal article" date="2011" name="J. Bacteriol.">
        <title>Genome sequence of the verrucomicrobium Opitutus terrae PB90-1, an abundant inhabitant of rice paddy soil ecosystems.</title>
        <authorList>
            <person name="van Passel M.W."/>
            <person name="Kant R."/>
            <person name="Palva A."/>
            <person name="Copeland A."/>
            <person name="Lucas S."/>
            <person name="Lapidus A."/>
            <person name="Glavina del Rio T."/>
            <person name="Pitluck S."/>
            <person name="Goltsman E."/>
            <person name="Clum A."/>
            <person name="Sun H."/>
            <person name="Schmutz J."/>
            <person name="Larimer F.W."/>
            <person name="Land M.L."/>
            <person name="Hauser L."/>
            <person name="Kyrpides N."/>
            <person name="Mikhailova N."/>
            <person name="Richardson P.P."/>
            <person name="Janssen P.H."/>
            <person name="de Vos W.M."/>
            <person name="Smidt H."/>
        </authorList>
    </citation>
    <scope>NUCLEOTIDE SEQUENCE [LARGE SCALE GENOMIC DNA]</scope>
    <source>
        <strain evidence="4">DSM 11246 / JCM 15787 / PB90-1</strain>
    </source>
</reference>
<feature type="domain" description="Glycosyl transferase family 1" evidence="1">
    <location>
        <begin position="180"/>
        <end position="336"/>
    </location>
</feature>
<evidence type="ECO:0000259" key="1">
    <source>
        <dbReference type="Pfam" id="PF00534"/>
    </source>
</evidence>
<dbReference type="SUPFAM" id="SSF53756">
    <property type="entry name" value="UDP-Glycosyltransferase/glycogen phosphorylase"/>
    <property type="match status" value="1"/>
</dbReference>
<dbReference type="EMBL" id="CP001032">
    <property type="protein sequence ID" value="ACB77225.1"/>
    <property type="molecule type" value="Genomic_DNA"/>
</dbReference>
<dbReference type="InterPro" id="IPR001296">
    <property type="entry name" value="Glyco_trans_1"/>
</dbReference>
<feature type="domain" description="Glycosyltransferase subfamily 4-like N-terminal" evidence="2">
    <location>
        <begin position="15"/>
        <end position="160"/>
    </location>
</feature>
<dbReference type="Pfam" id="PF00534">
    <property type="entry name" value="Glycos_transf_1"/>
    <property type="match status" value="1"/>
</dbReference>
<dbReference type="Gene3D" id="3.40.50.2000">
    <property type="entry name" value="Glycogen Phosphorylase B"/>
    <property type="match status" value="2"/>
</dbReference>
<organism evidence="3 4">
    <name type="scientific">Opitutus terrae (strain DSM 11246 / JCM 15787 / PB90-1)</name>
    <dbReference type="NCBI Taxonomy" id="452637"/>
    <lineage>
        <taxon>Bacteria</taxon>
        <taxon>Pseudomonadati</taxon>
        <taxon>Verrucomicrobiota</taxon>
        <taxon>Opitutia</taxon>
        <taxon>Opitutales</taxon>
        <taxon>Opitutaceae</taxon>
        <taxon>Opitutus</taxon>
    </lineage>
</organism>
<dbReference type="CDD" id="cd03809">
    <property type="entry name" value="GT4_MtfB-like"/>
    <property type="match status" value="1"/>
</dbReference>
<dbReference type="eggNOG" id="COG0438">
    <property type="taxonomic scope" value="Bacteria"/>
</dbReference>
<gene>
    <name evidence="3" type="ordered locus">Oter_3951</name>
</gene>
<keyword evidence="3" id="KW-0808">Transferase</keyword>
<dbReference type="AlphaFoldDB" id="B1ZZN9"/>
<keyword evidence="4" id="KW-1185">Reference proteome</keyword>
<sequence length="408" mass="45971">MRIGIGLNLLAPDHGGVTNYALTLLRHWPELAPEHPMVLFSFAHNESLLATLPAVSCQHEIRLQTQEEVLQHLDEFDVYFCPFGTLWPRPVRKPSVLTFHDMQERFYPEFFTTKEHAERIYHYDWSLRMADAVIAVSEFTRDMAVEIGGAARAKVHVVHHVPDALPTPAAPAAWPGGDAGRPFVFYPANFWKHKNHLRLLAAFAQARTDAPELRLVCTGSLLGREAEWHEAVRGHGLQDHVLHLGKVTRAEISWLFQHAKALIFASLFEGFGIPLLEAMQSGCPIACGHNTSQPDVAAVAALYFDASSTESIAAAITRLHRDGALRSRLAAAGRERLKVFTTQRLVQGHLVAFQSACRRHTRWRTWFNEHVQLPRSRHTRTTLSPRELRIAARLLQRQARLPAGCEHV</sequence>
<dbReference type="Pfam" id="PF13439">
    <property type="entry name" value="Glyco_transf_4"/>
    <property type="match status" value="1"/>
</dbReference>
<evidence type="ECO:0000313" key="4">
    <source>
        <dbReference type="Proteomes" id="UP000007013"/>
    </source>
</evidence>
<name>B1ZZN9_OPITP</name>
<dbReference type="GO" id="GO:0016757">
    <property type="term" value="F:glycosyltransferase activity"/>
    <property type="evidence" value="ECO:0007669"/>
    <property type="project" value="InterPro"/>
</dbReference>
<dbReference type="PANTHER" id="PTHR46401">
    <property type="entry name" value="GLYCOSYLTRANSFERASE WBBK-RELATED"/>
    <property type="match status" value="1"/>
</dbReference>
<dbReference type="CAZy" id="GT4">
    <property type="family name" value="Glycosyltransferase Family 4"/>
</dbReference>
<protein>
    <submittedName>
        <fullName evidence="3">Glycosyl transferase group 1</fullName>
    </submittedName>
</protein>
<dbReference type="KEGG" id="ote:Oter_3951"/>